<evidence type="ECO:0000313" key="3">
    <source>
        <dbReference type="Proteomes" id="UP001595945"/>
    </source>
</evidence>
<dbReference type="RefSeq" id="WP_254267495.1">
    <property type="nucleotide sequence ID" value="NZ_CP100400.1"/>
</dbReference>
<sequence length="94" mass="9673">MPLERIFALTTTLVLAGTFPVAVIAARGFRGAPFGSVLRPLPVVILAYIALNANVAVGVAVPPAYELVASAVATVAALVAAAHVLVLLTERRKL</sequence>
<feature type="transmembrane region" description="Helical" evidence="1">
    <location>
        <begin position="41"/>
        <end position="61"/>
    </location>
</feature>
<dbReference type="AlphaFoldDB" id="A0ABD5PWX8"/>
<reference evidence="2 3" key="1">
    <citation type="journal article" date="2019" name="Int. J. Syst. Evol. Microbiol.">
        <title>The Global Catalogue of Microorganisms (GCM) 10K type strain sequencing project: providing services to taxonomists for standard genome sequencing and annotation.</title>
        <authorList>
            <consortium name="The Broad Institute Genomics Platform"/>
            <consortium name="The Broad Institute Genome Sequencing Center for Infectious Disease"/>
            <person name="Wu L."/>
            <person name="Ma J."/>
        </authorList>
    </citation>
    <scope>NUCLEOTIDE SEQUENCE [LARGE SCALE GENOMIC DNA]</scope>
    <source>
        <strain evidence="2 3">XZYJ18</strain>
    </source>
</reference>
<accession>A0ABD5PWX8</accession>
<dbReference type="Proteomes" id="UP001595945">
    <property type="component" value="Unassembled WGS sequence"/>
</dbReference>
<keyword evidence="1" id="KW-1133">Transmembrane helix</keyword>
<comment type="caution">
    <text evidence="2">The sequence shown here is derived from an EMBL/GenBank/DDBJ whole genome shotgun (WGS) entry which is preliminary data.</text>
</comment>
<evidence type="ECO:0000256" key="1">
    <source>
        <dbReference type="SAM" id="Phobius"/>
    </source>
</evidence>
<name>A0ABD5PWX8_9EURY</name>
<keyword evidence="1" id="KW-0472">Membrane</keyword>
<feature type="transmembrane region" description="Helical" evidence="1">
    <location>
        <begin position="6"/>
        <end position="29"/>
    </location>
</feature>
<keyword evidence="3" id="KW-1185">Reference proteome</keyword>
<dbReference type="GeneID" id="73045954"/>
<gene>
    <name evidence="2" type="ORF">ACFO9K_01875</name>
</gene>
<protein>
    <submittedName>
        <fullName evidence="2">Uncharacterized protein</fullName>
    </submittedName>
</protein>
<keyword evidence="1" id="KW-0812">Transmembrane</keyword>
<organism evidence="2 3">
    <name type="scientific">Halorussus aquaticus</name>
    <dbReference type="NCBI Taxonomy" id="2953748"/>
    <lineage>
        <taxon>Archaea</taxon>
        <taxon>Methanobacteriati</taxon>
        <taxon>Methanobacteriota</taxon>
        <taxon>Stenosarchaea group</taxon>
        <taxon>Halobacteria</taxon>
        <taxon>Halobacteriales</taxon>
        <taxon>Haladaptataceae</taxon>
        <taxon>Halorussus</taxon>
    </lineage>
</organism>
<proteinExistence type="predicted"/>
<dbReference type="EMBL" id="JBHSHT010000001">
    <property type="protein sequence ID" value="MFC4823001.1"/>
    <property type="molecule type" value="Genomic_DNA"/>
</dbReference>
<feature type="transmembrane region" description="Helical" evidence="1">
    <location>
        <begin position="67"/>
        <end position="88"/>
    </location>
</feature>
<evidence type="ECO:0000313" key="2">
    <source>
        <dbReference type="EMBL" id="MFC4823001.1"/>
    </source>
</evidence>